<feature type="domain" description="N-acetyltransferase" evidence="2">
    <location>
        <begin position="2"/>
        <end position="155"/>
    </location>
</feature>
<dbReference type="InterPro" id="IPR016181">
    <property type="entry name" value="Acyl_CoA_acyltransferase"/>
</dbReference>
<dbReference type="Proteomes" id="UP000245412">
    <property type="component" value="Unassembled WGS sequence"/>
</dbReference>
<reference evidence="3 4" key="1">
    <citation type="submission" date="2018-05" db="EMBL/GenBank/DDBJ databases">
        <authorList>
            <person name="Goeker M."/>
            <person name="Huntemann M."/>
            <person name="Clum A."/>
            <person name="Pillay M."/>
            <person name="Palaniappan K."/>
            <person name="Varghese N."/>
            <person name="Mikhailova N."/>
            <person name="Stamatis D."/>
            <person name="Reddy T."/>
            <person name="Daum C."/>
            <person name="Shapiro N."/>
            <person name="Ivanova N."/>
            <person name="Kyrpides N."/>
            <person name="Woyke T."/>
        </authorList>
    </citation>
    <scope>NUCLEOTIDE SEQUENCE [LARGE SCALE GENOMIC DNA]</scope>
    <source>
        <strain evidence="3 4">DSM 26524</strain>
    </source>
</reference>
<dbReference type="AlphaFoldDB" id="A0AB73T321"/>
<gene>
    <name evidence="3" type="ORF">C7383_108219</name>
</gene>
<dbReference type="InterPro" id="IPR000182">
    <property type="entry name" value="GNAT_dom"/>
</dbReference>
<name>A0AB73T321_9FIRM</name>
<dbReference type="GO" id="GO:0016410">
    <property type="term" value="F:N-acyltransferase activity"/>
    <property type="evidence" value="ECO:0007669"/>
    <property type="project" value="TreeGrafter"/>
</dbReference>
<evidence type="ECO:0000313" key="3">
    <source>
        <dbReference type="EMBL" id="PWJ74789.1"/>
    </source>
</evidence>
<dbReference type="PANTHER" id="PTHR31438">
    <property type="entry name" value="LYSINE N-ACYLTRANSFERASE C17G9.06C-RELATED"/>
    <property type="match status" value="1"/>
</dbReference>
<comment type="caution">
    <text evidence="3">The sequence shown here is derived from an EMBL/GenBank/DDBJ whole genome shotgun (WGS) entry which is preliminary data.</text>
</comment>
<accession>A0AB73T321</accession>
<dbReference type="Pfam" id="PF13523">
    <property type="entry name" value="Acetyltransf_8"/>
    <property type="match status" value="1"/>
</dbReference>
<evidence type="ECO:0000259" key="2">
    <source>
        <dbReference type="PROSITE" id="PS51186"/>
    </source>
</evidence>
<dbReference type="GO" id="GO:0046677">
    <property type="term" value="P:response to antibiotic"/>
    <property type="evidence" value="ECO:0007669"/>
    <property type="project" value="UniProtKB-KW"/>
</dbReference>
<dbReference type="RefSeq" id="WP_109747155.1">
    <property type="nucleotide sequence ID" value="NZ_JANKBI010000006.1"/>
</dbReference>
<keyword evidence="1" id="KW-0046">Antibiotic resistance</keyword>
<dbReference type="Gene3D" id="3.40.630.30">
    <property type="match status" value="1"/>
</dbReference>
<proteinExistence type="predicted"/>
<sequence>MIELRKMSMDDLSIFKKWLYEPHVAKWYEHPADWIYEIEKQDSEYNWIHHFIVEHEGRPIGFCQYYACKDSDELWEGYTELGGSYSIDYMIGENDYIHKGYGRQIVLDLVKKITLHSDAKRIVVQPDEDNKASCGVLLSCGFVLDTEKNIYVKEV</sequence>
<evidence type="ECO:0000313" key="4">
    <source>
        <dbReference type="Proteomes" id="UP000245412"/>
    </source>
</evidence>
<dbReference type="EMBL" id="QGGY01000008">
    <property type="protein sequence ID" value="PWJ74789.1"/>
    <property type="molecule type" value="Genomic_DNA"/>
</dbReference>
<dbReference type="PANTHER" id="PTHR31438:SF1">
    <property type="entry name" value="LYSINE N-ACYLTRANSFERASE C17G9.06C-RELATED"/>
    <property type="match status" value="1"/>
</dbReference>
<dbReference type="SUPFAM" id="SSF55729">
    <property type="entry name" value="Acyl-CoA N-acyltransferases (Nat)"/>
    <property type="match status" value="1"/>
</dbReference>
<evidence type="ECO:0000256" key="1">
    <source>
        <dbReference type="ARBA" id="ARBA00023251"/>
    </source>
</evidence>
<protein>
    <submittedName>
        <fullName evidence="3">RimJ/RimL family protein N-acetyltransferase</fullName>
    </submittedName>
</protein>
<dbReference type="PROSITE" id="PS51186">
    <property type="entry name" value="GNAT"/>
    <property type="match status" value="1"/>
</dbReference>
<organism evidence="3 4">
    <name type="scientific">Murimonas intestini</name>
    <dbReference type="NCBI Taxonomy" id="1337051"/>
    <lineage>
        <taxon>Bacteria</taxon>
        <taxon>Bacillati</taxon>
        <taxon>Bacillota</taxon>
        <taxon>Clostridia</taxon>
        <taxon>Lachnospirales</taxon>
        <taxon>Lachnospiraceae</taxon>
        <taxon>Murimonas</taxon>
    </lineage>
</organism>
<keyword evidence="4" id="KW-1185">Reference proteome</keyword>